<keyword evidence="1" id="KW-0472">Membrane</keyword>
<dbReference type="EMBL" id="KZ678433">
    <property type="protein sequence ID" value="PSR87093.1"/>
    <property type="molecule type" value="Genomic_DNA"/>
</dbReference>
<feature type="transmembrane region" description="Helical" evidence="1">
    <location>
        <begin position="133"/>
        <end position="154"/>
    </location>
</feature>
<reference evidence="2 3" key="1">
    <citation type="journal article" date="2018" name="Mycol. Prog.">
        <title>Coniella lustricola, a new species from submerged detritus.</title>
        <authorList>
            <person name="Raudabaugh D.B."/>
            <person name="Iturriaga T."/>
            <person name="Carver A."/>
            <person name="Mondo S."/>
            <person name="Pangilinan J."/>
            <person name="Lipzen A."/>
            <person name="He G."/>
            <person name="Amirebrahimi M."/>
            <person name="Grigoriev I.V."/>
            <person name="Miller A.N."/>
        </authorList>
    </citation>
    <scope>NUCLEOTIDE SEQUENCE [LARGE SCALE GENOMIC DNA]</scope>
    <source>
        <strain evidence="2 3">B22-T-1</strain>
    </source>
</reference>
<gene>
    <name evidence="2" type="ORF">BD289DRAFT_243610</name>
</gene>
<evidence type="ECO:0000256" key="1">
    <source>
        <dbReference type="SAM" id="Phobius"/>
    </source>
</evidence>
<dbReference type="Proteomes" id="UP000241462">
    <property type="component" value="Unassembled WGS sequence"/>
</dbReference>
<name>A0A2T3A958_9PEZI</name>
<keyword evidence="3" id="KW-1185">Reference proteome</keyword>
<proteinExistence type="predicted"/>
<accession>A0A2T3A958</accession>
<keyword evidence="1" id="KW-0812">Transmembrane</keyword>
<dbReference type="InParanoid" id="A0A2T3A958"/>
<protein>
    <submittedName>
        <fullName evidence="2">Uncharacterized protein</fullName>
    </submittedName>
</protein>
<sequence>MPDQLPAHLTMCLSVRERSKLGQKMGNLAEMPRGPACQRRKVALRGTLMFACLGIGIEAPMRVPGRPAKPARVIFRSRHCKQLDDCSSRDVVIFKRRTTRRSRDRYTEEAQMEASDRVTAAASLASMVGALGLPLLSGINACIYVTMLCLGIYYSNFMRIFADI</sequence>
<evidence type="ECO:0000313" key="3">
    <source>
        <dbReference type="Proteomes" id="UP000241462"/>
    </source>
</evidence>
<evidence type="ECO:0000313" key="2">
    <source>
        <dbReference type="EMBL" id="PSR87093.1"/>
    </source>
</evidence>
<organism evidence="2 3">
    <name type="scientific">Coniella lustricola</name>
    <dbReference type="NCBI Taxonomy" id="2025994"/>
    <lineage>
        <taxon>Eukaryota</taxon>
        <taxon>Fungi</taxon>
        <taxon>Dikarya</taxon>
        <taxon>Ascomycota</taxon>
        <taxon>Pezizomycotina</taxon>
        <taxon>Sordariomycetes</taxon>
        <taxon>Sordariomycetidae</taxon>
        <taxon>Diaporthales</taxon>
        <taxon>Schizoparmaceae</taxon>
        <taxon>Coniella</taxon>
    </lineage>
</organism>
<dbReference type="AlphaFoldDB" id="A0A2T3A958"/>
<keyword evidence="1" id="KW-1133">Transmembrane helix</keyword>